<comment type="caution">
    <text evidence="1">The sequence shown here is derived from an EMBL/GenBank/DDBJ whole genome shotgun (WGS) entry which is preliminary data.</text>
</comment>
<organism evidence="1 2">
    <name type="scientific">Xenorhabdus littoralis</name>
    <dbReference type="NCBI Taxonomy" id="2582835"/>
    <lineage>
        <taxon>Bacteria</taxon>
        <taxon>Pseudomonadati</taxon>
        <taxon>Pseudomonadota</taxon>
        <taxon>Gammaproteobacteria</taxon>
        <taxon>Enterobacterales</taxon>
        <taxon>Morganellaceae</taxon>
        <taxon>Xenorhabdus</taxon>
    </lineage>
</organism>
<keyword evidence="2" id="KW-1185">Reference proteome</keyword>
<evidence type="ECO:0000313" key="1">
    <source>
        <dbReference type="EMBL" id="MDX7999748.1"/>
    </source>
</evidence>
<sequence>MLKRTNSFDGYINKTSTDSISRSKSFNTLPPDNLLNINININNPRLINGYIPVVRETNKQETINKLGLYRLIMAVICLQESAKINDDTNYSMQNDKILTANLSIQLAVYFHEPNND</sequence>
<name>A0ABU4SM70_9GAMM</name>
<evidence type="ECO:0000313" key="2">
    <source>
        <dbReference type="Proteomes" id="UP001271640"/>
    </source>
</evidence>
<dbReference type="RefSeq" id="WP_319926466.1">
    <property type="nucleotide sequence ID" value="NZ_VCDP01000038.1"/>
</dbReference>
<proteinExistence type="predicted"/>
<accession>A0ABU4SM70</accession>
<gene>
    <name evidence="1" type="ORF">FE394_11145</name>
</gene>
<dbReference type="Proteomes" id="UP001271640">
    <property type="component" value="Unassembled WGS sequence"/>
</dbReference>
<dbReference type="EMBL" id="VCDP01000038">
    <property type="protein sequence ID" value="MDX7999748.1"/>
    <property type="molecule type" value="Genomic_DNA"/>
</dbReference>
<protein>
    <submittedName>
        <fullName evidence="1">Uncharacterized protein</fullName>
    </submittedName>
</protein>
<reference evidence="2" key="1">
    <citation type="journal article" date="2024" name="Toxins">
        <title>Genome Sequence Analysis of Native Xenorhabdus Strains Isolated from Entomopathogenic Nematodes in Argentina.</title>
        <authorList>
            <person name="Palma L."/>
            <person name="Frizzo L."/>
            <person name="Kaiser S."/>
            <person name="Berry C."/>
            <person name="Caballero P."/>
            <person name="Bode H.B."/>
            <person name="Del Valle E.E."/>
        </authorList>
    </citation>
    <scope>NUCLEOTIDE SEQUENCE [LARGE SCALE GENOMIC DNA]</scope>
    <source>
        <strain evidence="2">Reich</strain>
    </source>
</reference>